<accession>A0A8J8NRY0</accession>
<dbReference type="AlphaFoldDB" id="A0A8J8NRY0"/>
<dbReference type="Gene3D" id="1.10.8.270">
    <property type="entry name" value="putative rabgap domain of human tbc1 domain family member 14 like domains"/>
    <property type="match status" value="1"/>
</dbReference>
<evidence type="ECO:0000259" key="1">
    <source>
        <dbReference type="PROSITE" id="PS50086"/>
    </source>
</evidence>
<reference evidence="2" key="1">
    <citation type="submission" date="2019-06" db="EMBL/GenBank/DDBJ databases">
        <authorList>
            <person name="Zheng W."/>
        </authorList>
    </citation>
    <scope>NUCLEOTIDE SEQUENCE</scope>
    <source>
        <strain evidence="2">QDHG01</strain>
    </source>
</reference>
<dbReference type="PROSITE" id="PS50086">
    <property type="entry name" value="TBC_RABGAP"/>
    <property type="match status" value="1"/>
</dbReference>
<protein>
    <recommendedName>
        <fullName evidence="1">Rab-GAP TBC domain-containing protein</fullName>
    </recommendedName>
</protein>
<organism evidence="2 3">
    <name type="scientific">Halteria grandinella</name>
    <dbReference type="NCBI Taxonomy" id="5974"/>
    <lineage>
        <taxon>Eukaryota</taxon>
        <taxon>Sar</taxon>
        <taxon>Alveolata</taxon>
        <taxon>Ciliophora</taxon>
        <taxon>Intramacronucleata</taxon>
        <taxon>Spirotrichea</taxon>
        <taxon>Stichotrichia</taxon>
        <taxon>Sporadotrichida</taxon>
        <taxon>Halteriidae</taxon>
        <taxon>Halteria</taxon>
    </lineage>
</organism>
<comment type="caution">
    <text evidence="2">The sequence shown here is derived from an EMBL/GenBank/DDBJ whole genome shotgun (WGS) entry which is preliminary data.</text>
</comment>
<dbReference type="SMART" id="SM00164">
    <property type="entry name" value="TBC"/>
    <property type="match status" value="1"/>
</dbReference>
<evidence type="ECO:0000313" key="2">
    <source>
        <dbReference type="EMBL" id="TNV80457.1"/>
    </source>
</evidence>
<dbReference type="InterPro" id="IPR050302">
    <property type="entry name" value="Rab_GAP_TBC_domain"/>
</dbReference>
<dbReference type="InterPro" id="IPR000195">
    <property type="entry name" value="Rab-GAP-TBC_dom"/>
</dbReference>
<dbReference type="Gene3D" id="1.10.472.80">
    <property type="entry name" value="Ypt/Rab-GAP domain of gyp1p, domain 3"/>
    <property type="match status" value="1"/>
</dbReference>
<name>A0A8J8NRY0_HALGN</name>
<dbReference type="EMBL" id="RRYP01007487">
    <property type="protein sequence ID" value="TNV80457.1"/>
    <property type="molecule type" value="Genomic_DNA"/>
</dbReference>
<dbReference type="GO" id="GO:0005096">
    <property type="term" value="F:GTPase activator activity"/>
    <property type="evidence" value="ECO:0007669"/>
    <property type="project" value="TreeGrafter"/>
</dbReference>
<dbReference type="GO" id="GO:0031267">
    <property type="term" value="F:small GTPase binding"/>
    <property type="evidence" value="ECO:0007669"/>
    <property type="project" value="TreeGrafter"/>
</dbReference>
<dbReference type="OrthoDB" id="294251at2759"/>
<dbReference type="Proteomes" id="UP000785679">
    <property type="component" value="Unassembled WGS sequence"/>
</dbReference>
<sequence>MADGSDGRKRNRKALILIIERKQQIVSSNGQTSQTIKNLIIDGIDSDLRAKLWKLIIRQISRVKYDYPRSKFNIETKDCGSQALIDIIKDVPRTYQHDEAFKCDDTNLQKTALFQILVAYAITDSEIGYTQGMNFVAATFLKVIKDPYDAYLVLQYVMRVLNWRCVYLHNTPKLANLLEIVQKQLYNQDPVLFNHLKENQVLPEGSYAQFFLTIGLYNCPEDISFQILDLFLLEGEKSLIRILVNCMILNSEILMSFVDQIDLYTYIQKEMIQESFNRYGMAKIIQGK</sequence>
<dbReference type="SUPFAM" id="SSF47923">
    <property type="entry name" value="Ypt/Rab-GAP domain of gyp1p"/>
    <property type="match status" value="2"/>
</dbReference>
<proteinExistence type="predicted"/>
<dbReference type="InterPro" id="IPR035969">
    <property type="entry name" value="Rab-GAP_TBC_sf"/>
</dbReference>
<evidence type="ECO:0000313" key="3">
    <source>
        <dbReference type="Proteomes" id="UP000785679"/>
    </source>
</evidence>
<dbReference type="Pfam" id="PF00566">
    <property type="entry name" value="RabGAP-TBC"/>
    <property type="match status" value="1"/>
</dbReference>
<keyword evidence="3" id="KW-1185">Reference proteome</keyword>
<dbReference type="PANTHER" id="PTHR47219">
    <property type="entry name" value="RAB GTPASE-ACTIVATING PROTEIN 1-LIKE"/>
    <property type="match status" value="1"/>
</dbReference>
<gene>
    <name evidence="2" type="ORF">FGO68_gene14815</name>
</gene>
<feature type="domain" description="Rab-GAP TBC" evidence="1">
    <location>
        <begin position="43"/>
        <end position="235"/>
    </location>
</feature>
<dbReference type="PANTHER" id="PTHR47219:SF9">
    <property type="entry name" value="GTPASE ACTIVATING PROTEIN AND CENTROSOME-ASSOCIATED, ISOFORM B"/>
    <property type="match status" value="1"/>
</dbReference>